<feature type="region of interest" description="Disordered" evidence="1">
    <location>
        <begin position="383"/>
        <end position="429"/>
    </location>
</feature>
<dbReference type="AlphaFoldDB" id="A0A644VQ30"/>
<evidence type="ECO:0000256" key="1">
    <source>
        <dbReference type="SAM" id="MobiDB-lite"/>
    </source>
</evidence>
<gene>
    <name evidence="2" type="ORF">SDC9_39436</name>
</gene>
<protein>
    <submittedName>
        <fullName evidence="2">Uncharacterized protein</fullName>
    </submittedName>
</protein>
<organism evidence="2">
    <name type="scientific">bioreactor metagenome</name>
    <dbReference type="NCBI Taxonomy" id="1076179"/>
    <lineage>
        <taxon>unclassified sequences</taxon>
        <taxon>metagenomes</taxon>
        <taxon>ecological metagenomes</taxon>
    </lineage>
</organism>
<feature type="compositionally biased region" description="Basic residues" evidence="1">
    <location>
        <begin position="460"/>
        <end position="476"/>
    </location>
</feature>
<reference evidence="2" key="1">
    <citation type="submission" date="2019-08" db="EMBL/GenBank/DDBJ databases">
        <authorList>
            <person name="Kucharzyk K."/>
            <person name="Murdoch R.W."/>
            <person name="Higgins S."/>
            <person name="Loffler F."/>
        </authorList>
    </citation>
    <scope>NUCLEOTIDE SEQUENCE</scope>
</reference>
<sequence length="476" mass="52387">MPAPRKCETRPSGRVFHLRAGQGGSGRAHRRLAAALRRLGGIRVDEVEDQRADVLAPARAREDAVMARARFEVLGLLRLGQAGEQLQRRNALPGRRDVVIAALDGVHRDRGDLADVDALAFDGEAVLRDLEPLEDAVHGREVELCRHVHHREVFVVEDIVMVAFAALALGLGDDLLLEGIGVLFHVHRDEGGKLHQPGIDHPPRALVLEADALDHQLLELAHRHPAAEVGDLGRGGVGVDRAADQGQRARLRGGVFRGQIGGSGQRQRRRLAHRDDVDVGSEEAHEIDEIEGVILDVELALAHRDVAGVVPVRHVDFTVRQQARHGGAEESRVMARHRGDEEHAAGHLRPALHLEMHERPEGFVEQRLDLDGVVAAVDAGNRADPPVGLDHHPREAALGHPAPGREQLEHRMGRQPPDRVGGHGPRRGAHPLVRIPDGLHQVVAHHALHRNAFTRVQNPSKRRFTLPRRRRYAPHN</sequence>
<feature type="compositionally biased region" description="Basic and acidic residues" evidence="1">
    <location>
        <begin position="406"/>
        <end position="421"/>
    </location>
</feature>
<accession>A0A644VQ30</accession>
<name>A0A644VQ30_9ZZZZ</name>
<evidence type="ECO:0000313" key="2">
    <source>
        <dbReference type="EMBL" id="MPL93310.1"/>
    </source>
</evidence>
<feature type="region of interest" description="Disordered" evidence="1">
    <location>
        <begin position="456"/>
        <end position="476"/>
    </location>
</feature>
<comment type="caution">
    <text evidence="2">The sequence shown here is derived from an EMBL/GenBank/DDBJ whole genome shotgun (WGS) entry which is preliminary data.</text>
</comment>
<proteinExistence type="predicted"/>
<dbReference type="EMBL" id="VSSQ01000388">
    <property type="protein sequence ID" value="MPL93310.1"/>
    <property type="molecule type" value="Genomic_DNA"/>
</dbReference>